<organism evidence="2 3">
    <name type="scientific">Corynespora cassiicola Philippines</name>
    <dbReference type="NCBI Taxonomy" id="1448308"/>
    <lineage>
        <taxon>Eukaryota</taxon>
        <taxon>Fungi</taxon>
        <taxon>Dikarya</taxon>
        <taxon>Ascomycota</taxon>
        <taxon>Pezizomycotina</taxon>
        <taxon>Dothideomycetes</taxon>
        <taxon>Pleosporomycetidae</taxon>
        <taxon>Pleosporales</taxon>
        <taxon>Corynesporascaceae</taxon>
        <taxon>Corynespora</taxon>
    </lineage>
</organism>
<protein>
    <submittedName>
        <fullName evidence="2">Uncharacterized protein</fullName>
    </submittedName>
</protein>
<sequence>MYPSPKPYNYRRAVRRLSPTLSEDEAAPPTTEELGLDLSIPINPQPACATRAPQYGSIDREFLQLLERPRSGFPDDVRKAMQIIIEFSEAYVHEGSIEEQRCGLRFWSYCINGYKELFPEWRLVLEDTPYLCTRVHPEVRARFLATPRWPVEPMAAVINGRWQPQLAWHASYTSHPVLPIGNSFVFQQAPNALVLRRFRAADDSAEIKDPKVQKSTPVKAARHDSDSEAKSSSGSEFHSDKPSPEPEGIPWKVKKDLARRAKKHYCWPAARIALSRIDYGYHDETFPEIHWNVDNGLESYCTPPNVDITFGGNFVISAEEILTYFPLHIFAWRDVGARLFKHWGVREIRNFVYHSRDLKDIKTLERSRIYHQMIECVKWYHRLVIGDEGNTSTSDRTYEEYDDDKSFLDDWRFAYQNNRPEMGEIKKVHGNKGSNRELIDYTLFDLGEGVQVHPTGRGAQVLTRAILHCRLHYHNNIRLSELTSYVTRVQRNQGVDLMAGVIPYGDPDDAMEAACNLCRGEIHDAWRHKFPRTS</sequence>
<reference evidence="2 3" key="1">
    <citation type="journal article" date="2018" name="Front. Microbiol.">
        <title>Genome-Wide Analysis of Corynespora cassiicola Leaf Fall Disease Putative Effectors.</title>
        <authorList>
            <person name="Lopez D."/>
            <person name="Ribeiro S."/>
            <person name="Label P."/>
            <person name="Fumanal B."/>
            <person name="Venisse J.S."/>
            <person name="Kohler A."/>
            <person name="de Oliveira R.R."/>
            <person name="Labutti K."/>
            <person name="Lipzen A."/>
            <person name="Lail K."/>
            <person name="Bauer D."/>
            <person name="Ohm R.A."/>
            <person name="Barry K.W."/>
            <person name="Spatafora J."/>
            <person name="Grigoriev I.V."/>
            <person name="Martin F.M."/>
            <person name="Pujade-Renaud V."/>
        </authorList>
    </citation>
    <scope>NUCLEOTIDE SEQUENCE [LARGE SCALE GENOMIC DNA]</scope>
    <source>
        <strain evidence="2 3">Philippines</strain>
    </source>
</reference>
<evidence type="ECO:0000313" key="3">
    <source>
        <dbReference type="Proteomes" id="UP000240883"/>
    </source>
</evidence>
<accession>A0A2T2NZH0</accession>
<evidence type="ECO:0000256" key="1">
    <source>
        <dbReference type="SAM" id="MobiDB-lite"/>
    </source>
</evidence>
<proteinExistence type="predicted"/>
<dbReference type="STRING" id="1448308.A0A2T2NZH0"/>
<evidence type="ECO:0000313" key="2">
    <source>
        <dbReference type="EMBL" id="PSN70802.1"/>
    </source>
</evidence>
<dbReference type="EMBL" id="KZ678131">
    <property type="protein sequence ID" value="PSN70802.1"/>
    <property type="molecule type" value="Genomic_DNA"/>
</dbReference>
<name>A0A2T2NZH0_CORCC</name>
<dbReference type="Proteomes" id="UP000240883">
    <property type="component" value="Unassembled WGS sequence"/>
</dbReference>
<keyword evidence="3" id="KW-1185">Reference proteome</keyword>
<feature type="region of interest" description="Disordered" evidence="1">
    <location>
        <begin position="206"/>
        <end position="250"/>
    </location>
</feature>
<gene>
    <name evidence="2" type="ORF">BS50DRAFT_584386</name>
</gene>
<dbReference type="OrthoDB" id="3800972at2759"/>
<dbReference type="AlphaFoldDB" id="A0A2T2NZH0"/>